<evidence type="ECO:0000313" key="2">
    <source>
        <dbReference type="Proteomes" id="UP000050384"/>
    </source>
</evidence>
<organism evidence="1 2">
    <name type="scientific">Pseudomonas syringae pv. spinaceae</name>
    <dbReference type="NCBI Taxonomy" id="264459"/>
    <lineage>
        <taxon>Bacteria</taxon>
        <taxon>Pseudomonadati</taxon>
        <taxon>Pseudomonadota</taxon>
        <taxon>Gammaproteobacteria</taxon>
        <taxon>Pseudomonadales</taxon>
        <taxon>Pseudomonadaceae</taxon>
        <taxon>Pseudomonas</taxon>
        <taxon>Pseudomonas syringae</taxon>
    </lineage>
</organism>
<gene>
    <name evidence="1" type="ORF">ALO94_03396</name>
</gene>
<evidence type="ECO:0000313" key="1">
    <source>
        <dbReference type="EMBL" id="KPY80181.1"/>
    </source>
</evidence>
<dbReference type="PATRIC" id="fig|264459.3.peg.5387"/>
<dbReference type="RefSeq" id="WP_057427651.1">
    <property type="nucleotide sequence ID" value="NZ_LJRI01000995.1"/>
</dbReference>
<reference evidence="1 2" key="1">
    <citation type="submission" date="2015-09" db="EMBL/GenBank/DDBJ databases">
        <title>Genome announcement of multiple Pseudomonas syringae strains.</title>
        <authorList>
            <person name="Thakur S."/>
            <person name="Wang P.W."/>
            <person name="Gong Y."/>
            <person name="Weir B.S."/>
            <person name="Guttman D.S."/>
        </authorList>
    </citation>
    <scope>NUCLEOTIDE SEQUENCE [LARGE SCALE GENOMIC DNA]</scope>
    <source>
        <strain evidence="1 2">ICMP16929</strain>
    </source>
</reference>
<protein>
    <submittedName>
        <fullName evidence="1">Uncharacterized protein</fullName>
    </submittedName>
</protein>
<dbReference type="Proteomes" id="UP000050384">
    <property type="component" value="Unassembled WGS sequence"/>
</dbReference>
<sequence>MSADILYRTISSAPEIIEGLRNGLLKEWGGVIRYAAGHLKGGQIVGHLQFPGDAAQAAEQLAKLQQALGGVEGALGVLQNLQYANLALSGLNLAVSVAGFAIVCKKLNGISEQLHRQSEKLDVLIEMASADKAREELRDSARFSAVLWTVRQSAEQGDLLGLKSQVNNLREQYEITKLTLNQAAANATDKGFVESLDVLHNLQQRMMYLGFMQAYVQQQTAGERYAIKVLQELQEDWLKICTVVVGVIAANQEWIEQLTQEEGNNVVSLLEFRKQAAPAIDYQLGLLEYSASHPEAAGLLNEEFTEIRFLAA</sequence>
<name>A0A0Q0ATU6_PSESX</name>
<accession>A0A0Q0ATU6</accession>
<dbReference type="EMBL" id="LJRI01000995">
    <property type="protein sequence ID" value="KPY80181.1"/>
    <property type="molecule type" value="Genomic_DNA"/>
</dbReference>
<dbReference type="AlphaFoldDB" id="A0A0Q0ATU6"/>
<comment type="caution">
    <text evidence="1">The sequence shown here is derived from an EMBL/GenBank/DDBJ whole genome shotgun (WGS) entry which is preliminary data.</text>
</comment>
<proteinExistence type="predicted"/>